<sequence>MCYLVGLRLGQGGDAVAEDARSIHDAYSAGFALLSDGKNAFEDFLDDLLASRQLSDRRSTVLGPLYAGLRTGLNTDDGFDFFRDIVREKVLRTWPVAAGEMVLGRVVERRRLHSLASAAEETGEDEGTLRRLLVAQGVIPGDSDQSDATIVFPAEKLDRMTPMISELVHLAQVREAMGASETQFDALVDEGLIRPRIEAANIRRAWAVQDGLAIVSRLAAAARPLKADVAGWLHPQDAAARYRAPLSDLFRLIERGQLVAGLAEGANGYGALRVLAAAVEERFRPPQHAGLSPSAFGTSIGVRGAGAIQSMIDEGLMTASDVVDPRTGRVHIRILPTDADSFHRRFYSLQTAGEATGLNWRRLASIFTAQGVEAVSTSSGAVERVYARASVDRAVARFRANETKKQ</sequence>
<dbReference type="Proteomes" id="UP000035100">
    <property type="component" value="Unassembled WGS sequence"/>
</dbReference>
<evidence type="ECO:0000313" key="2">
    <source>
        <dbReference type="Proteomes" id="UP000035100"/>
    </source>
</evidence>
<name>A0A0D0NRC0_9RHOB</name>
<reference evidence="1 2" key="1">
    <citation type="submission" date="2013-01" db="EMBL/GenBank/DDBJ databases">
        <authorList>
            <person name="Fiebig A."/>
            <person name="Goeker M."/>
            <person name="Klenk H.-P.P."/>
        </authorList>
    </citation>
    <scope>NUCLEOTIDE SEQUENCE [LARGE SCALE GENOMIC DNA]</scope>
    <source>
        <strain evidence="1 2">DSM 24838</strain>
    </source>
</reference>
<dbReference type="STRING" id="1123501.Wenmar_00622"/>
<dbReference type="EMBL" id="AONG01000004">
    <property type="protein sequence ID" value="KIQ70740.1"/>
    <property type="molecule type" value="Genomic_DNA"/>
</dbReference>
<keyword evidence="2" id="KW-1185">Reference proteome</keyword>
<proteinExistence type="predicted"/>
<dbReference type="AlphaFoldDB" id="A0A0D0NRC0"/>
<gene>
    <name evidence="1" type="ORF">Wenmar_00622</name>
</gene>
<comment type="caution">
    <text evidence="1">The sequence shown here is derived from an EMBL/GenBank/DDBJ whole genome shotgun (WGS) entry which is preliminary data.</text>
</comment>
<accession>A0A0D0NRC0</accession>
<organism evidence="1 2">
    <name type="scientific">Wenxinia marina DSM 24838</name>
    <dbReference type="NCBI Taxonomy" id="1123501"/>
    <lineage>
        <taxon>Bacteria</taxon>
        <taxon>Pseudomonadati</taxon>
        <taxon>Pseudomonadota</taxon>
        <taxon>Alphaproteobacteria</taxon>
        <taxon>Rhodobacterales</taxon>
        <taxon>Roseobacteraceae</taxon>
        <taxon>Wenxinia</taxon>
    </lineage>
</organism>
<evidence type="ECO:0000313" key="1">
    <source>
        <dbReference type="EMBL" id="KIQ70740.1"/>
    </source>
</evidence>
<protein>
    <submittedName>
        <fullName evidence="1">Uncharacterized protein</fullName>
    </submittedName>
</protein>